<feature type="region of interest" description="Disordered" evidence="1">
    <location>
        <begin position="71"/>
        <end position="151"/>
    </location>
</feature>
<evidence type="ECO:0000259" key="2">
    <source>
        <dbReference type="Pfam" id="PF25597"/>
    </source>
</evidence>
<organism evidence="3 4">
    <name type="scientific">Rickenella mellea</name>
    <dbReference type="NCBI Taxonomy" id="50990"/>
    <lineage>
        <taxon>Eukaryota</taxon>
        <taxon>Fungi</taxon>
        <taxon>Dikarya</taxon>
        <taxon>Basidiomycota</taxon>
        <taxon>Agaricomycotina</taxon>
        <taxon>Agaricomycetes</taxon>
        <taxon>Hymenochaetales</taxon>
        <taxon>Rickenellaceae</taxon>
        <taxon>Rickenella</taxon>
    </lineage>
</organism>
<dbReference type="Pfam" id="PF25597">
    <property type="entry name" value="SH3_retrovirus"/>
    <property type="match status" value="1"/>
</dbReference>
<dbReference type="AlphaFoldDB" id="A0A4Y7Q253"/>
<reference evidence="3 4" key="1">
    <citation type="submission" date="2018-06" db="EMBL/GenBank/DDBJ databases">
        <title>A transcriptomic atlas of mushroom development highlights an independent origin of complex multicellularity.</title>
        <authorList>
            <consortium name="DOE Joint Genome Institute"/>
            <person name="Krizsan K."/>
            <person name="Almasi E."/>
            <person name="Merenyi Z."/>
            <person name="Sahu N."/>
            <person name="Viragh M."/>
            <person name="Koszo T."/>
            <person name="Mondo S."/>
            <person name="Kiss B."/>
            <person name="Balint B."/>
            <person name="Kues U."/>
            <person name="Barry K."/>
            <person name="Hegedus J.C."/>
            <person name="Henrissat B."/>
            <person name="Johnson J."/>
            <person name="Lipzen A."/>
            <person name="Ohm R."/>
            <person name="Nagy I."/>
            <person name="Pangilinan J."/>
            <person name="Yan J."/>
            <person name="Xiong Y."/>
            <person name="Grigoriev I.V."/>
            <person name="Hibbett D.S."/>
            <person name="Nagy L.G."/>
        </authorList>
    </citation>
    <scope>NUCLEOTIDE SEQUENCE [LARGE SCALE GENOMIC DNA]</scope>
    <source>
        <strain evidence="3 4">SZMC22713</strain>
    </source>
</reference>
<sequence>TPYQLATGKNFELGELPEWGAKVWVKVENGGKLEPRAKIGRWVGFSAESKGHRVYWPERSIVTVERNIKFDEHVPTSNADESEPADDPPQPMQAPPDAPDPLENFEEQQAPEGRPQRVRKPSQYIRNLESGEGSTTGRRNAPLLPKGMQPP</sequence>
<dbReference type="VEuPathDB" id="FungiDB:BD410DRAFT_689829"/>
<proteinExistence type="predicted"/>
<dbReference type="EMBL" id="ML170182">
    <property type="protein sequence ID" value="TDL21242.1"/>
    <property type="molecule type" value="Genomic_DNA"/>
</dbReference>
<accession>A0A4Y7Q253</accession>
<evidence type="ECO:0000313" key="3">
    <source>
        <dbReference type="EMBL" id="TDL21242.1"/>
    </source>
</evidence>
<name>A0A4Y7Q253_9AGAM</name>
<evidence type="ECO:0000313" key="4">
    <source>
        <dbReference type="Proteomes" id="UP000294933"/>
    </source>
</evidence>
<dbReference type="OrthoDB" id="2802215at2759"/>
<gene>
    <name evidence="3" type="ORF">BD410DRAFT_689829</name>
</gene>
<protein>
    <recommendedName>
        <fullName evidence="2">Retroviral polymerase SH3-like domain-containing protein</fullName>
    </recommendedName>
</protein>
<evidence type="ECO:0000256" key="1">
    <source>
        <dbReference type="SAM" id="MobiDB-lite"/>
    </source>
</evidence>
<feature type="domain" description="Retroviral polymerase SH3-like" evidence="2">
    <location>
        <begin position="22"/>
        <end position="78"/>
    </location>
</feature>
<dbReference type="Proteomes" id="UP000294933">
    <property type="component" value="Unassembled WGS sequence"/>
</dbReference>
<dbReference type="InterPro" id="IPR057670">
    <property type="entry name" value="SH3_retrovirus"/>
</dbReference>
<feature type="non-terminal residue" evidence="3">
    <location>
        <position position="151"/>
    </location>
</feature>
<feature type="compositionally biased region" description="Pro residues" evidence="1">
    <location>
        <begin position="87"/>
        <end position="99"/>
    </location>
</feature>
<keyword evidence="4" id="KW-1185">Reference proteome</keyword>
<feature type="non-terminal residue" evidence="3">
    <location>
        <position position="1"/>
    </location>
</feature>
<dbReference type="STRING" id="50990.A0A4Y7Q253"/>